<evidence type="ECO:0000256" key="1">
    <source>
        <dbReference type="SAM" id="Phobius"/>
    </source>
</evidence>
<dbReference type="InterPro" id="IPR010699">
    <property type="entry name" value="DUF1275"/>
</dbReference>
<dbReference type="PANTHER" id="PTHR37314:SF4">
    <property type="entry name" value="UPF0700 TRANSMEMBRANE PROTEIN YOAK"/>
    <property type="match status" value="1"/>
</dbReference>
<dbReference type="AlphaFoldDB" id="A0A5C1AHX1"/>
<keyword evidence="1" id="KW-0812">Transmembrane</keyword>
<keyword evidence="3" id="KW-1185">Reference proteome</keyword>
<keyword evidence="1" id="KW-1133">Transmembrane helix</keyword>
<dbReference type="KEGG" id="lrs:PX52LOC_04592"/>
<dbReference type="Proteomes" id="UP000324974">
    <property type="component" value="Chromosome"/>
</dbReference>
<evidence type="ECO:0000313" key="3">
    <source>
        <dbReference type="Proteomes" id="UP000324974"/>
    </source>
</evidence>
<accession>A0A5C1AHX1</accession>
<feature type="transmembrane region" description="Helical" evidence="1">
    <location>
        <begin position="90"/>
        <end position="110"/>
    </location>
</feature>
<gene>
    <name evidence="2" type="ORF">PX52LOC_04592</name>
</gene>
<evidence type="ECO:0000313" key="2">
    <source>
        <dbReference type="EMBL" id="QEL17596.1"/>
    </source>
</evidence>
<evidence type="ECO:0008006" key="4">
    <source>
        <dbReference type="Google" id="ProtNLM"/>
    </source>
</evidence>
<protein>
    <recommendedName>
        <fullName evidence="4">DUF1275 domain-containing protein</fullName>
    </recommendedName>
</protein>
<name>A0A5C1AHX1_9BACT</name>
<dbReference type="RefSeq" id="WP_149112185.1">
    <property type="nucleotide sequence ID" value="NZ_CP042425.1"/>
</dbReference>
<dbReference type="Pfam" id="PF06912">
    <property type="entry name" value="DUF1275"/>
    <property type="match status" value="1"/>
</dbReference>
<sequence length="230" mass="22895">MMTKLPRWVEVGGFGLAAVAGAANAVGLLGFRHQAVSHVTGTATLVGLAVADGDGAAAARLAPALLAFVLGAAASGAIVGHAALRLDRRYAVALLAESALFVAAMVLLTAGSTAGHVLASAACGLQNGLVSTYSGAVVRTTHVTGLLTDLGTMIGHRVRGRPFDRRRAVLYLVLISGFVLGGAVGAVSYRDLRFAAPAVPAAGAAGLAAACWAYVGRTPATTEAGPSSQP</sequence>
<dbReference type="PANTHER" id="PTHR37314">
    <property type="entry name" value="SLR0142 PROTEIN"/>
    <property type="match status" value="1"/>
</dbReference>
<dbReference type="EMBL" id="CP042425">
    <property type="protein sequence ID" value="QEL17596.1"/>
    <property type="molecule type" value="Genomic_DNA"/>
</dbReference>
<feature type="transmembrane region" description="Helical" evidence="1">
    <location>
        <begin position="168"/>
        <end position="188"/>
    </location>
</feature>
<feature type="transmembrane region" description="Helical" evidence="1">
    <location>
        <begin position="64"/>
        <end position="84"/>
    </location>
</feature>
<dbReference type="OrthoDB" id="270162at2"/>
<keyword evidence="1" id="KW-0472">Membrane</keyword>
<proteinExistence type="predicted"/>
<feature type="transmembrane region" description="Helical" evidence="1">
    <location>
        <begin position="194"/>
        <end position="215"/>
    </location>
</feature>
<organism evidence="2 3">
    <name type="scientific">Limnoglobus roseus</name>
    <dbReference type="NCBI Taxonomy" id="2598579"/>
    <lineage>
        <taxon>Bacteria</taxon>
        <taxon>Pseudomonadati</taxon>
        <taxon>Planctomycetota</taxon>
        <taxon>Planctomycetia</taxon>
        <taxon>Gemmatales</taxon>
        <taxon>Gemmataceae</taxon>
        <taxon>Limnoglobus</taxon>
    </lineage>
</organism>
<reference evidence="3" key="1">
    <citation type="submission" date="2019-08" db="EMBL/GenBank/DDBJ databases">
        <title>Limnoglobus roseus gen. nov., sp. nov., a novel freshwater planctomycete with a giant genome from the family Gemmataceae.</title>
        <authorList>
            <person name="Kulichevskaya I.S."/>
            <person name="Naumoff D.G."/>
            <person name="Miroshnikov K."/>
            <person name="Ivanova A."/>
            <person name="Philippov D.A."/>
            <person name="Hakobyan A."/>
            <person name="Rijpstra I.C."/>
            <person name="Sinninghe Damste J.S."/>
            <person name="Liesack W."/>
            <person name="Dedysh S.N."/>
        </authorList>
    </citation>
    <scope>NUCLEOTIDE SEQUENCE [LARGE SCALE GENOMIC DNA]</scope>
    <source>
        <strain evidence="3">PX52</strain>
    </source>
</reference>